<evidence type="ECO:0000259" key="3">
    <source>
        <dbReference type="Pfam" id="PF09990"/>
    </source>
</evidence>
<keyword evidence="2" id="KW-0812">Transmembrane</keyword>
<feature type="transmembrane region" description="Helical" evidence="2">
    <location>
        <begin position="12"/>
        <end position="33"/>
    </location>
</feature>
<feature type="compositionally biased region" description="Gly residues" evidence="1">
    <location>
        <begin position="141"/>
        <end position="162"/>
    </location>
</feature>
<keyword evidence="2" id="KW-0472">Membrane</keyword>
<dbReference type="InterPro" id="IPR019251">
    <property type="entry name" value="DUF2231_TM"/>
</dbReference>
<feature type="region of interest" description="Disordered" evidence="1">
    <location>
        <begin position="134"/>
        <end position="206"/>
    </location>
</feature>
<keyword evidence="5" id="KW-1185">Reference proteome</keyword>
<dbReference type="RefSeq" id="WP_331844998.1">
    <property type="nucleotide sequence ID" value="NZ_JAZHPZ010000001.1"/>
</dbReference>
<evidence type="ECO:0000313" key="5">
    <source>
        <dbReference type="Proteomes" id="UP001306950"/>
    </source>
</evidence>
<feature type="transmembrane region" description="Helical" evidence="2">
    <location>
        <begin position="40"/>
        <end position="58"/>
    </location>
</feature>
<comment type="caution">
    <text evidence="4">The sequence shown here is derived from an EMBL/GenBank/DDBJ whole genome shotgun (WGS) entry which is preliminary data.</text>
</comment>
<name>A0ABU7VM01_9BACL</name>
<proteinExistence type="predicted"/>
<accession>A0ABU7VM01</accession>
<reference evidence="4 5" key="1">
    <citation type="submission" date="2024-02" db="EMBL/GenBank/DDBJ databases">
        <title>A nitrogen-fixing paenibacillus bacterium.</title>
        <authorList>
            <person name="Zhang W.L."/>
            <person name="Chen S.F."/>
        </authorList>
    </citation>
    <scope>NUCLEOTIDE SEQUENCE [LARGE SCALE GENOMIC DNA]</scope>
    <source>
        <strain evidence="4 5">M1</strain>
    </source>
</reference>
<dbReference type="EMBL" id="JAZHPZ010000001">
    <property type="protein sequence ID" value="MEF2964795.1"/>
    <property type="molecule type" value="Genomic_DNA"/>
</dbReference>
<dbReference type="Pfam" id="PF09990">
    <property type="entry name" value="DUF2231"/>
    <property type="match status" value="1"/>
</dbReference>
<feature type="transmembrane region" description="Helical" evidence="2">
    <location>
        <begin position="104"/>
        <end position="121"/>
    </location>
</feature>
<feature type="domain" description="DUF2231" evidence="3">
    <location>
        <begin position="9"/>
        <end position="130"/>
    </location>
</feature>
<feature type="transmembrane region" description="Helical" evidence="2">
    <location>
        <begin position="78"/>
        <end position="95"/>
    </location>
</feature>
<sequence>MNYLWDNKHFIIIHFPIVLLLFGFLFDLAGLIWKKREWHTVALISFVAGTLSTIASVWSGPKMPNPAVGTHAQFGKITMYLAIVLCIVRIGILLWKKRDVGRNFIYLIVSFAAVVLVMYTAHLGGEMVHRPFDGGQFRQGQTGGQGEGGPSGMQGRPDGTGDGVMRQDGGQGAGDSPDGNATEGNATTEDDASAEGSDLTEGNAGL</sequence>
<evidence type="ECO:0000256" key="2">
    <source>
        <dbReference type="SAM" id="Phobius"/>
    </source>
</evidence>
<dbReference type="Proteomes" id="UP001306950">
    <property type="component" value="Unassembled WGS sequence"/>
</dbReference>
<evidence type="ECO:0000313" key="4">
    <source>
        <dbReference type="EMBL" id="MEF2964795.1"/>
    </source>
</evidence>
<protein>
    <submittedName>
        <fullName evidence="4">DUF2231 domain-containing protein</fullName>
    </submittedName>
</protein>
<keyword evidence="2" id="KW-1133">Transmembrane helix</keyword>
<evidence type="ECO:0000256" key="1">
    <source>
        <dbReference type="SAM" id="MobiDB-lite"/>
    </source>
</evidence>
<organism evidence="4 5">
    <name type="scientific">Paenibacillus haidiansis</name>
    <dbReference type="NCBI Taxonomy" id="1574488"/>
    <lineage>
        <taxon>Bacteria</taxon>
        <taxon>Bacillati</taxon>
        <taxon>Bacillota</taxon>
        <taxon>Bacilli</taxon>
        <taxon>Bacillales</taxon>
        <taxon>Paenibacillaceae</taxon>
        <taxon>Paenibacillus</taxon>
    </lineage>
</organism>
<gene>
    <name evidence="4" type="ORF">V3851_03055</name>
</gene>